<feature type="coiled-coil region" evidence="2">
    <location>
        <begin position="40"/>
        <end position="74"/>
    </location>
</feature>
<keyword evidence="4" id="KW-1185">Reference proteome</keyword>
<evidence type="ECO:0000256" key="1">
    <source>
        <dbReference type="ARBA" id="ARBA00009108"/>
    </source>
</evidence>
<dbReference type="RefSeq" id="WP_216519059.1">
    <property type="nucleotide sequence ID" value="NZ_JAHLPM010000007.1"/>
</dbReference>
<reference evidence="3 4" key="1">
    <citation type="submission" date="2021-06" db="EMBL/GenBank/DDBJ databases">
        <authorList>
            <person name="Sun Q."/>
            <person name="Li D."/>
        </authorList>
    </citation>
    <scope>NUCLEOTIDE SEQUENCE [LARGE SCALE GENOMIC DNA]</scope>
    <source>
        <strain evidence="3 4">MSJ-40</strain>
    </source>
</reference>
<organism evidence="3 4">
    <name type="scientific">Tissierella simiarum</name>
    <dbReference type="NCBI Taxonomy" id="2841534"/>
    <lineage>
        <taxon>Bacteria</taxon>
        <taxon>Bacillati</taxon>
        <taxon>Bacillota</taxon>
        <taxon>Tissierellia</taxon>
        <taxon>Tissierellales</taxon>
        <taxon>Tissierellaceae</taxon>
        <taxon>Tissierella</taxon>
    </lineage>
</organism>
<dbReference type="Proteomes" id="UP000749471">
    <property type="component" value="Unassembled WGS sequence"/>
</dbReference>
<comment type="similarity">
    <text evidence="1">Belongs to the UPF0749 family.</text>
</comment>
<dbReference type="PANTHER" id="PTHR37313:SF2">
    <property type="entry name" value="UPF0749 PROTEIN YLXX"/>
    <property type="match status" value="1"/>
</dbReference>
<comment type="caution">
    <text evidence="3">The sequence shown here is derived from an EMBL/GenBank/DDBJ whole genome shotgun (WGS) entry which is preliminary data.</text>
</comment>
<protein>
    <submittedName>
        <fullName evidence="3">DUF881 domain-containing protein</fullName>
    </submittedName>
</protein>
<name>A0ABS6E6L1_9FIRM</name>
<dbReference type="InterPro" id="IPR010273">
    <property type="entry name" value="DUF881"/>
</dbReference>
<proteinExistence type="inferred from homology"/>
<dbReference type="EMBL" id="JAHLPM010000007">
    <property type="protein sequence ID" value="MBU5438171.1"/>
    <property type="molecule type" value="Genomic_DNA"/>
</dbReference>
<keyword evidence="2" id="KW-0175">Coiled coil</keyword>
<evidence type="ECO:0000313" key="4">
    <source>
        <dbReference type="Proteomes" id="UP000749471"/>
    </source>
</evidence>
<dbReference type="Pfam" id="PF05949">
    <property type="entry name" value="DUF881"/>
    <property type="match status" value="1"/>
</dbReference>
<evidence type="ECO:0000256" key="2">
    <source>
        <dbReference type="SAM" id="Coils"/>
    </source>
</evidence>
<sequence>MKSKNPKIILMLFSILIGVIMSTQMKLKVESYAPVTLRSIQVAKNEINMVNDEVTNMKEMIKVKEDELKMLENIAKGDDSIIDILSQELKSNKIKSGHTALEGPGIIIKMYDNAENQVIGMNINYDVIHDVDILNILNDLTVAGAEAISINGQRVLSISEIKCGGPIIKVNGKSLGTPFIIKAIGDPKLLNASINAPGTYGDTLKNVYQIGIESTLEDKILIPEYSGRFNFKYAKPLGEGD</sequence>
<evidence type="ECO:0000313" key="3">
    <source>
        <dbReference type="EMBL" id="MBU5438171.1"/>
    </source>
</evidence>
<gene>
    <name evidence="3" type="ORF">KQI42_09135</name>
</gene>
<accession>A0ABS6E6L1</accession>
<dbReference type="PANTHER" id="PTHR37313">
    <property type="entry name" value="UPF0749 PROTEIN RV1825"/>
    <property type="match status" value="1"/>
</dbReference>